<keyword evidence="3" id="KW-1185">Reference proteome</keyword>
<organism evidence="2 3">
    <name type="scientific">Syncephalastrum racemosum</name>
    <name type="common">Filamentous fungus</name>
    <dbReference type="NCBI Taxonomy" id="13706"/>
    <lineage>
        <taxon>Eukaryota</taxon>
        <taxon>Fungi</taxon>
        <taxon>Fungi incertae sedis</taxon>
        <taxon>Mucoromycota</taxon>
        <taxon>Mucoromycotina</taxon>
        <taxon>Mucoromycetes</taxon>
        <taxon>Mucorales</taxon>
        <taxon>Syncephalastraceae</taxon>
        <taxon>Syncephalastrum</taxon>
    </lineage>
</organism>
<dbReference type="OrthoDB" id="2280717at2759"/>
<proteinExistence type="predicted"/>
<evidence type="ECO:0000313" key="2">
    <source>
        <dbReference type="EMBL" id="ORZ02509.1"/>
    </source>
</evidence>
<evidence type="ECO:0000256" key="1">
    <source>
        <dbReference type="SAM" id="MobiDB-lite"/>
    </source>
</evidence>
<feature type="region of interest" description="Disordered" evidence="1">
    <location>
        <begin position="542"/>
        <end position="591"/>
    </location>
</feature>
<reference evidence="2 3" key="1">
    <citation type="submission" date="2016-07" db="EMBL/GenBank/DDBJ databases">
        <title>Pervasive Adenine N6-methylation of Active Genes in Fungi.</title>
        <authorList>
            <consortium name="DOE Joint Genome Institute"/>
            <person name="Mondo S.J."/>
            <person name="Dannebaum R.O."/>
            <person name="Kuo R.C."/>
            <person name="Labutti K."/>
            <person name="Haridas S."/>
            <person name="Kuo A."/>
            <person name="Salamov A."/>
            <person name="Ahrendt S.R."/>
            <person name="Lipzen A."/>
            <person name="Sullivan W."/>
            <person name="Andreopoulos W.B."/>
            <person name="Clum A."/>
            <person name="Lindquist E."/>
            <person name="Daum C."/>
            <person name="Ramamoorthy G.K."/>
            <person name="Gryganskyi A."/>
            <person name="Culley D."/>
            <person name="Magnuson J.K."/>
            <person name="James T.Y."/>
            <person name="O'Malley M.A."/>
            <person name="Stajich J.E."/>
            <person name="Spatafora J.W."/>
            <person name="Visel A."/>
            <person name="Grigoriev I.V."/>
        </authorList>
    </citation>
    <scope>NUCLEOTIDE SEQUENCE [LARGE SCALE GENOMIC DNA]</scope>
    <source>
        <strain evidence="2 3">NRRL 2496</strain>
    </source>
</reference>
<evidence type="ECO:0000313" key="3">
    <source>
        <dbReference type="Proteomes" id="UP000242180"/>
    </source>
</evidence>
<feature type="compositionally biased region" description="Polar residues" evidence="1">
    <location>
        <begin position="451"/>
        <end position="461"/>
    </location>
</feature>
<feature type="compositionally biased region" description="Polar residues" evidence="1">
    <location>
        <begin position="81"/>
        <end position="91"/>
    </location>
</feature>
<protein>
    <submittedName>
        <fullName evidence="2">Uncharacterized protein</fullName>
    </submittedName>
</protein>
<sequence length="591" mass="67651">MDPDASSPPPQSLTDACSSSSSSSATIEENTHTLPACRMDRHEKIESEAALFHRASLSALGSTVYDDPAVIRVIEHAKARGTSQEPGPTATNRRHRGTQHKAHDQLSRRMTVDTTGATLHHLQQQCQRQQLIDPFCCSLHQGPSSCQDRFWDMLASRMDHEIETRLRPLLHNSVLHPDHHQHHDRVLPGRDVTIQRLDDLERTTERLHKRLTALESNACIARGLSTPTDAGNRKGAQHDTRECTRACIVDNTHRPSDAPRSLQAERDMIKSTMDELKHTLQQRQQRVTDGSGSKIQALQKECQSLQMRVLDEQSKYKQLEQDYVDFHKQKTEDMMQINQMRRRIQALEAELRAKHTRANSPPCYKPNHNAVSKQQKRSYPRPPSAPVIEPPQQLHNRNHSYNNPQNHQNQQQKLQQQQFQHHPQRQHRQVYPYQNQHHPDQAPQVSKLPTPCSSPSLSYQEPRTEHPSKQQPQSSVKEEDGYLVFNTNIDGELIHCRVKIPSSTVTSLHSTPVMRRPADFPLALVSPPITRAGSPHMHYFHRHQHQSHRPHHHGNKQHRHAQDSSEPSNKKGLNPNAPEWRNGVWKMAVSS</sequence>
<feature type="compositionally biased region" description="Basic residues" evidence="1">
    <location>
        <begin position="542"/>
        <end position="559"/>
    </location>
</feature>
<comment type="caution">
    <text evidence="2">The sequence shown here is derived from an EMBL/GenBank/DDBJ whole genome shotgun (WGS) entry which is preliminary data.</text>
</comment>
<dbReference type="Proteomes" id="UP000242180">
    <property type="component" value="Unassembled WGS sequence"/>
</dbReference>
<feature type="region of interest" description="Disordered" evidence="1">
    <location>
        <begin position="354"/>
        <end position="479"/>
    </location>
</feature>
<accession>A0A1X2HSH4</accession>
<feature type="region of interest" description="Disordered" evidence="1">
    <location>
        <begin position="77"/>
        <end position="106"/>
    </location>
</feature>
<feature type="compositionally biased region" description="Low complexity" evidence="1">
    <location>
        <begin position="402"/>
        <end position="421"/>
    </location>
</feature>
<dbReference type="AlphaFoldDB" id="A0A1X2HSH4"/>
<gene>
    <name evidence="2" type="ORF">BCR43DRAFT_509681</name>
</gene>
<dbReference type="EMBL" id="MCGN01000001">
    <property type="protein sequence ID" value="ORZ02509.1"/>
    <property type="molecule type" value="Genomic_DNA"/>
</dbReference>
<feature type="region of interest" description="Disordered" evidence="1">
    <location>
        <begin position="1"/>
        <end position="37"/>
    </location>
</feature>
<dbReference type="InParanoid" id="A0A1X2HSH4"/>
<feature type="compositionally biased region" description="Pro residues" evidence="1">
    <location>
        <begin position="380"/>
        <end position="389"/>
    </location>
</feature>
<name>A0A1X2HSH4_SYNRA</name>
<feature type="compositionally biased region" description="Pro residues" evidence="1">
    <location>
        <begin position="1"/>
        <end position="11"/>
    </location>
</feature>